<dbReference type="PANTHER" id="PTHR21601">
    <property type="entry name" value="SPA2 PROTEIN"/>
    <property type="match status" value="1"/>
</dbReference>
<evidence type="ECO:0000313" key="2">
    <source>
        <dbReference type="EMBL" id="KDQ56393.1"/>
    </source>
</evidence>
<dbReference type="Proteomes" id="UP000027265">
    <property type="component" value="Unassembled WGS sequence"/>
</dbReference>
<dbReference type="GO" id="GO:1902716">
    <property type="term" value="C:cell cortex of growing cell tip"/>
    <property type="evidence" value="ECO:0007669"/>
    <property type="project" value="TreeGrafter"/>
</dbReference>
<feature type="domain" description="GIT Spa2 homology (SHD)" evidence="1">
    <location>
        <begin position="46"/>
        <end position="76"/>
    </location>
</feature>
<dbReference type="HOGENOM" id="CLU_1970867_0_0_1"/>
<dbReference type="PANTHER" id="PTHR21601:SF0">
    <property type="entry name" value="PROTEIN SPA2-RELATED"/>
    <property type="match status" value="1"/>
</dbReference>
<evidence type="ECO:0000313" key="3">
    <source>
        <dbReference type="Proteomes" id="UP000027265"/>
    </source>
</evidence>
<sequence length="127" mass="14445">MVKGLSETEGHDLQPYRTAAKTHYLEFSQYLGGHLVPEVSGSRVTAREKLLKLTALQFHELSTDVCDELVRRKNGIVGNEVPFLPPRDDFHPKRNQARQKLSTLPAPRFQLLAGDVHSELSRRYPQL</sequence>
<dbReference type="InterPro" id="IPR013724">
    <property type="entry name" value="GIT_SHD"/>
</dbReference>
<dbReference type="EMBL" id="KL197722">
    <property type="protein sequence ID" value="KDQ56393.1"/>
    <property type="molecule type" value="Genomic_DNA"/>
</dbReference>
<name>A0A067PNL6_9AGAM</name>
<gene>
    <name evidence="2" type="ORF">JAAARDRAFT_59275</name>
</gene>
<keyword evidence="3" id="KW-1185">Reference proteome</keyword>
<dbReference type="GO" id="GO:0005826">
    <property type="term" value="C:actomyosin contractile ring"/>
    <property type="evidence" value="ECO:0007669"/>
    <property type="project" value="TreeGrafter"/>
</dbReference>
<dbReference type="OrthoDB" id="5588096at2759"/>
<dbReference type="InterPro" id="IPR039892">
    <property type="entry name" value="Spa2/Sph1"/>
</dbReference>
<reference evidence="3" key="1">
    <citation type="journal article" date="2014" name="Proc. Natl. Acad. Sci. U.S.A.">
        <title>Extensive sampling of basidiomycete genomes demonstrates inadequacy of the white-rot/brown-rot paradigm for wood decay fungi.</title>
        <authorList>
            <person name="Riley R."/>
            <person name="Salamov A.A."/>
            <person name="Brown D.W."/>
            <person name="Nagy L.G."/>
            <person name="Floudas D."/>
            <person name="Held B.W."/>
            <person name="Levasseur A."/>
            <person name="Lombard V."/>
            <person name="Morin E."/>
            <person name="Otillar R."/>
            <person name="Lindquist E.A."/>
            <person name="Sun H."/>
            <person name="LaButti K.M."/>
            <person name="Schmutz J."/>
            <person name="Jabbour D."/>
            <person name="Luo H."/>
            <person name="Baker S.E."/>
            <person name="Pisabarro A.G."/>
            <person name="Walton J.D."/>
            <person name="Blanchette R.A."/>
            <person name="Henrissat B."/>
            <person name="Martin F."/>
            <person name="Cullen D."/>
            <person name="Hibbett D.S."/>
            <person name="Grigoriev I.V."/>
        </authorList>
    </citation>
    <scope>NUCLEOTIDE SEQUENCE [LARGE SCALE GENOMIC DNA]</scope>
    <source>
        <strain evidence="3">MUCL 33604</strain>
    </source>
</reference>
<accession>A0A067PNL6</accession>
<dbReference type="AlphaFoldDB" id="A0A067PNL6"/>
<evidence type="ECO:0000259" key="1">
    <source>
        <dbReference type="SMART" id="SM00555"/>
    </source>
</evidence>
<organism evidence="2 3">
    <name type="scientific">Jaapia argillacea MUCL 33604</name>
    <dbReference type="NCBI Taxonomy" id="933084"/>
    <lineage>
        <taxon>Eukaryota</taxon>
        <taxon>Fungi</taxon>
        <taxon>Dikarya</taxon>
        <taxon>Basidiomycota</taxon>
        <taxon>Agaricomycotina</taxon>
        <taxon>Agaricomycetes</taxon>
        <taxon>Agaricomycetidae</taxon>
        <taxon>Jaapiales</taxon>
        <taxon>Jaapiaceae</taxon>
        <taxon>Jaapia</taxon>
    </lineage>
</organism>
<dbReference type="InParanoid" id="A0A067PNL6"/>
<protein>
    <recommendedName>
        <fullName evidence="1">GIT Spa2 homology (SHD) domain-containing protein</fullName>
    </recommendedName>
</protein>
<dbReference type="GO" id="GO:0005078">
    <property type="term" value="F:MAP-kinase scaffold activity"/>
    <property type="evidence" value="ECO:0007669"/>
    <property type="project" value="TreeGrafter"/>
</dbReference>
<proteinExistence type="predicted"/>
<dbReference type="SMART" id="SM00555">
    <property type="entry name" value="GIT"/>
    <property type="match status" value="2"/>
</dbReference>
<feature type="domain" description="GIT Spa2 homology (SHD)" evidence="1">
    <location>
        <begin position="97"/>
        <end position="127"/>
    </location>
</feature>
<dbReference type="STRING" id="933084.A0A067PNL6"/>
<dbReference type="Pfam" id="PF08518">
    <property type="entry name" value="GIT_SHD"/>
    <property type="match status" value="2"/>
</dbReference>